<dbReference type="AlphaFoldDB" id="A0A7J6I5M1"/>
<protein>
    <submittedName>
        <fullName evidence="1">Uncharacterized protein</fullName>
    </submittedName>
</protein>
<sequence>MGGRTMHVDLQIITRIQTYSSPLSTQSSANNLNLFNPPVTVTVPAINGSGSSSSSASQSVFGPVPSQSEVQTAISLFQIFMRGVSSRGSNSKWLIEILDGPIPRILLSYGIRRLYEAFHLLQTDPFVKKLVVSLSSDKALWDAIMNNEVVRKFIEPLYLLAESERQNVTSEEEPNKAPITILKWIWDMIKAKAMEFIGQFLSLNEINDNPIEEKNNKEQLEDKVRSSLLLSILILLIVVVTRATN</sequence>
<evidence type="ECO:0000313" key="1">
    <source>
        <dbReference type="EMBL" id="KAF4402329.1"/>
    </source>
</evidence>
<organism evidence="1 2">
    <name type="scientific">Cannabis sativa</name>
    <name type="common">Hemp</name>
    <name type="synonym">Marijuana</name>
    <dbReference type="NCBI Taxonomy" id="3483"/>
    <lineage>
        <taxon>Eukaryota</taxon>
        <taxon>Viridiplantae</taxon>
        <taxon>Streptophyta</taxon>
        <taxon>Embryophyta</taxon>
        <taxon>Tracheophyta</taxon>
        <taxon>Spermatophyta</taxon>
        <taxon>Magnoliopsida</taxon>
        <taxon>eudicotyledons</taxon>
        <taxon>Gunneridae</taxon>
        <taxon>Pentapetalae</taxon>
        <taxon>rosids</taxon>
        <taxon>fabids</taxon>
        <taxon>Rosales</taxon>
        <taxon>Cannabaceae</taxon>
        <taxon>Cannabis</taxon>
    </lineage>
</organism>
<evidence type="ECO:0000313" key="2">
    <source>
        <dbReference type="Proteomes" id="UP000583929"/>
    </source>
</evidence>
<proteinExistence type="predicted"/>
<name>A0A7J6I5M1_CANSA</name>
<dbReference type="PANTHER" id="PTHR33625">
    <property type="entry name" value="OS08G0179900 PROTEIN"/>
    <property type="match status" value="1"/>
</dbReference>
<dbReference type="PANTHER" id="PTHR33625:SF2">
    <property type="entry name" value="POST-SET DOMAIN-CONTAINING PROTEIN"/>
    <property type="match status" value="1"/>
</dbReference>
<dbReference type="EMBL" id="JAATIQ010000008">
    <property type="protein sequence ID" value="KAF4402329.1"/>
    <property type="molecule type" value="Genomic_DNA"/>
</dbReference>
<comment type="caution">
    <text evidence="1">The sequence shown here is derived from an EMBL/GenBank/DDBJ whole genome shotgun (WGS) entry which is preliminary data.</text>
</comment>
<keyword evidence="2" id="KW-1185">Reference proteome</keyword>
<dbReference type="Proteomes" id="UP000583929">
    <property type="component" value="Unassembled WGS sequence"/>
</dbReference>
<accession>A0A7J6I5M1</accession>
<reference evidence="1 2" key="1">
    <citation type="journal article" date="2020" name="bioRxiv">
        <title>Sequence and annotation of 42 cannabis genomes reveals extensive copy number variation in cannabinoid synthesis and pathogen resistance genes.</title>
        <authorList>
            <person name="Mckernan K.J."/>
            <person name="Helbert Y."/>
            <person name="Kane L.T."/>
            <person name="Ebling H."/>
            <person name="Zhang L."/>
            <person name="Liu B."/>
            <person name="Eaton Z."/>
            <person name="Mclaughlin S."/>
            <person name="Kingan S."/>
            <person name="Baybayan P."/>
            <person name="Concepcion G."/>
            <person name="Jordan M."/>
            <person name="Riva A."/>
            <person name="Barbazuk W."/>
            <person name="Harkins T."/>
        </authorList>
    </citation>
    <scope>NUCLEOTIDE SEQUENCE [LARGE SCALE GENOMIC DNA]</scope>
    <source>
        <strain evidence="2">cv. Jamaican Lion 4</strain>
        <tissue evidence="1">Leaf</tissue>
    </source>
</reference>
<gene>
    <name evidence="1" type="ORF">G4B88_003250</name>
</gene>